<dbReference type="PANTHER" id="PTHR24346">
    <property type="entry name" value="MAP/MICROTUBULE AFFINITY-REGULATING KINASE"/>
    <property type="match status" value="1"/>
</dbReference>
<dbReference type="Gene3D" id="1.10.510.10">
    <property type="entry name" value="Transferase(Phosphotransferase) domain 1"/>
    <property type="match status" value="1"/>
</dbReference>
<evidence type="ECO:0000313" key="5">
    <source>
        <dbReference type="Proteomes" id="UP000234323"/>
    </source>
</evidence>
<dbReference type="PANTHER" id="PTHR24346:SF30">
    <property type="entry name" value="MATERNAL EMBRYONIC LEUCINE ZIPPER KINASE"/>
    <property type="match status" value="1"/>
</dbReference>
<dbReference type="AlphaFoldDB" id="A0A2I1H8B0"/>
<dbReference type="GO" id="GO:0005524">
    <property type="term" value="F:ATP binding"/>
    <property type="evidence" value="ECO:0007669"/>
    <property type="project" value="UniProtKB-KW"/>
</dbReference>
<evidence type="ECO:0000313" key="4">
    <source>
        <dbReference type="EMBL" id="PKY55122.1"/>
    </source>
</evidence>
<dbReference type="Proteomes" id="UP000234323">
    <property type="component" value="Unassembled WGS sequence"/>
</dbReference>
<dbReference type="EMBL" id="LLXI01001781">
    <property type="protein sequence ID" value="PKY55122.1"/>
    <property type="molecule type" value="Genomic_DNA"/>
</dbReference>
<dbReference type="GO" id="GO:0004674">
    <property type="term" value="F:protein serine/threonine kinase activity"/>
    <property type="evidence" value="ECO:0007669"/>
    <property type="project" value="TreeGrafter"/>
</dbReference>
<reference evidence="4 5" key="1">
    <citation type="submission" date="2015-10" db="EMBL/GenBank/DDBJ databases">
        <title>Genome analyses suggest a sexual origin of heterokaryosis in a supposedly ancient asexual fungus.</title>
        <authorList>
            <person name="Ropars J."/>
            <person name="Sedzielewska K."/>
            <person name="Noel J."/>
            <person name="Charron P."/>
            <person name="Farinelli L."/>
            <person name="Marton T."/>
            <person name="Kruger M."/>
            <person name="Pelin A."/>
            <person name="Brachmann A."/>
            <person name="Corradi N."/>
        </authorList>
    </citation>
    <scope>NUCLEOTIDE SEQUENCE [LARGE SCALE GENOMIC DNA]</scope>
    <source>
        <strain evidence="4 5">A4</strain>
    </source>
</reference>
<dbReference type="InterPro" id="IPR000719">
    <property type="entry name" value="Prot_kinase_dom"/>
</dbReference>
<dbReference type="PROSITE" id="PS50011">
    <property type="entry name" value="PROTEIN_KINASE_DOM"/>
    <property type="match status" value="1"/>
</dbReference>
<dbReference type="Pfam" id="PF00069">
    <property type="entry name" value="Pkinase"/>
    <property type="match status" value="1"/>
</dbReference>
<evidence type="ECO:0000256" key="2">
    <source>
        <dbReference type="ARBA" id="ARBA00022840"/>
    </source>
</evidence>
<proteinExistence type="predicted"/>
<protein>
    <recommendedName>
        <fullName evidence="3">Protein kinase domain-containing protein</fullName>
    </recommendedName>
</protein>
<dbReference type="SMART" id="SM00220">
    <property type="entry name" value="S_TKc"/>
    <property type="match status" value="1"/>
</dbReference>
<dbReference type="GO" id="GO:0035556">
    <property type="term" value="P:intracellular signal transduction"/>
    <property type="evidence" value="ECO:0007669"/>
    <property type="project" value="TreeGrafter"/>
</dbReference>
<gene>
    <name evidence="4" type="ORF">RhiirA4_474379</name>
</gene>
<accession>A0A2I1H8B0</accession>
<dbReference type="VEuPathDB" id="FungiDB:RhiirFUN_003927"/>
<keyword evidence="2" id="KW-0067">ATP-binding</keyword>
<comment type="caution">
    <text evidence="4">The sequence shown here is derived from an EMBL/GenBank/DDBJ whole genome shotgun (WGS) entry which is preliminary data.</text>
</comment>
<feature type="domain" description="Protein kinase" evidence="3">
    <location>
        <begin position="262"/>
        <end position="515"/>
    </location>
</feature>
<sequence>MELSINCFVLGDSDTFTATVPKEYFSEVSMTTVVYSALTVLHFTEIIKNQVEHAVPNPIDPNSMKLWKVDIDDGSLKDISTVKDIENKFNGKKMKLPATNTSNKRIKLEDKLDKPDQTEEFLDEILRPFDVEISLTNVAQLLSAPLLRKLPTLHYASDFSDKLEYAYSSSIYSCELCILVDNVMNKVFRERPGAEFGFGCAKLDVDRHNRTIHAESSTSEKRKKLDRPDVTIYYNRVLVMLGEEKALSNDLRVAENDLDGYFSYWNPLAFGRLPLVMAFAAAGTKLQFYCIIWSTNQNVWKLVISYQSEVIIDHIIIWHFSIPSTKTNTTINFIRMLRTWDRDGYLQTPRILQLLYGTVFPKLGGKYVLFDYSPSKYSMSLELGPVGYTTIPQTENELKNAILDVLKNVKILHRYKVVHRDIRWENIIRLMDNSWMLIDFEEAAFIGSKRYKAPEYREDDTCKKAGDIWMIGNLINNPRIKFGLSETAENFRNGLMFRNPDVRPTAADAIKNDWFNDM</sequence>
<keyword evidence="1" id="KW-0547">Nucleotide-binding</keyword>
<dbReference type="SUPFAM" id="SSF56112">
    <property type="entry name" value="Protein kinase-like (PK-like)"/>
    <property type="match status" value="1"/>
</dbReference>
<dbReference type="VEuPathDB" id="FungiDB:FUN_015624"/>
<dbReference type="VEuPathDB" id="FungiDB:RhiirA1_542994"/>
<evidence type="ECO:0000256" key="1">
    <source>
        <dbReference type="ARBA" id="ARBA00022741"/>
    </source>
</evidence>
<dbReference type="GO" id="GO:0005737">
    <property type="term" value="C:cytoplasm"/>
    <property type="evidence" value="ECO:0007669"/>
    <property type="project" value="TreeGrafter"/>
</dbReference>
<evidence type="ECO:0000259" key="3">
    <source>
        <dbReference type="PROSITE" id="PS50011"/>
    </source>
</evidence>
<organism evidence="4 5">
    <name type="scientific">Rhizophagus irregularis</name>
    <dbReference type="NCBI Taxonomy" id="588596"/>
    <lineage>
        <taxon>Eukaryota</taxon>
        <taxon>Fungi</taxon>
        <taxon>Fungi incertae sedis</taxon>
        <taxon>Mucoromycota</taxon>
        <taxon>Glomeromycotina</taxon>
        <taxon>Glomeromycetes</taxon>
        <taxon>Glomerales</taxon>
        <taxon>Glomeraceae</taxon>
        <taxon>Rhizophagus</taxon>
    </lineage>
</organism>
<name>A0A2I1H8B0_9GLOM</name>
<dbReference type="InterPro" id="IPR011009">
    <property type="entry name" value="Kinase-like_dom_sf"/>
</dbReference>
<keyword evidence="5" id="KW-1185">Reference proteome</keyword>